<organism evidence="2">
    <name type="scientific">Longilinea arvoryzae</name>
    <dbReference type="NCBI Taxonomy" id="360412"/>
    <lineage>
        <taxon>Bacteria</taxon>
        <taxon>Bacillati</taxon>
        <taxon>Chloroflexota</taxon>
        <taxon>Anaerolineae</taxon>
        <taxon>Anaerolineales</taxon>
        <taxon>Anaerolineaceae</taxon>
        <taxon>Longilinea</taxon>
    </lineage>
</organism>
<evidence type="ECO:0000313" key="2">
    <source>
        <dbReference type="EMBL" id="GAP12553.1"/>
    </source>
</evidence>
<feature type="domain" description="Methyltransferase type 11" evidence="1">
    <location>
        <begin position="16"/>
        <end position="113"/>
    </location>
</feature>
<dbReference type="GO" id="GO:0032259">
    <property type="term" value="P:methylation"/>
    <property type="evidence" value="ECO:0007669"/>
    <property type="project" value="UniProtKB-KW"/>
</dbReference>
<dbReference type="Proteomes" id="UP000055060">
    <property type="component" value="Unassembled WGS sequence"/>
</dbReference>
<gene>
    <name evidence="2" type="ORF">LARV_00289</name>
</gene>
<evidence type="ECO:0000313" key="3">
    <source>
        <dbReference type="Proteomes" id="UP000055060"/>
    </source>
</evidence>
<protein>
    <submittedName>
        <fullName evidence="2">Methylase</fullName>
    </submittedName>
</protein>
<accession>A0A0S7BBR4</accession>
<dbReference type="OrthoDB" id="9805171at2"/>
<keyword evidence="2" id="KW-0808">Transferase</keyword>
<dbReference type="EMBL" id="DF967972">
    <property type="protein sequence ID" value="GAP12553.1"/>
    <property type="molecule type" value="Genomic_DNA"/>
</dbReference>
<proteinExistence type="predicted"/>
<name>A0A0S7BBR4_9CHLR</name>
<dbReference type="CDD" id="cd02440">
    <property type="entry name" value="AdoMet_MTases"/>
    <property type="match status" value="1"/>
</dbReference>
<reference evidence="2" key="1">
    <citation type="submission" date="2015-07" db="EMBL/GenBank/DDBJ databases">
        <title>Draft Genome Sequences of Anaerolinea thermolimosa IMO-1, Bellilinea caldifistulae GOMI-1, Leptolinea tardivitalis YMTK-2, Levilinea saccharolytica KIBI-1,Longilinea arvoryzae KOME-1, Previously Described as Members of the Anaerolineaceae (Chloroflexi).</title>
        <authorList>
            <person name="Sekiguchi Y."/>
            <person name="Ohashi A."/>
            <person name="Matsuura N."/>
            <person name="Tourlousse M.D."/>
        </authorList>
    </citation>
    <scope>NUCLEOTIDE SEQUENCE [LARGE SCALE GENOMIC DNA]</scope>
    <source>
        <strain evidence="2">KOME-1</strain>
    </source>
</reference>
<dbReference type="AlphaFoldDB" id="A0A0S7BBR4"/>
<keyword evidence="3" id="KW-1185">Reference proteome</keyword>
<dbReference type="STRING" id="360412.LARV_00289"/>
<keyword evidence="2" id="KW-0489">Methyltransferase</keyword>
<dbReference type="PANTHER" id="PTHR43591:SF24">
    <property type="entry name" value="2-METHOXY-6-POLYPRENYL-1,4-BENZOQUINOL METHYLASE, MITOCHONDRIAL"/>
    <property type="match status" value="1"/>
</dbReference>
<dbReference type="PANTHER" id="PTHR43591">
    <property type="entry name" value="METHYLTRANSFERASE"/>
    <property type="match status" value="1"/>
</dbReference>
<dbReference type="InterPro" id="IPR013216">
    <property type="entry name" value="Methyltransf_11"/>
</dbReference>
<dbReference type="GO" id="GO:0008757">
    <property type="term" value="F:S-adenosylmethionine-dependent methyltransferase activity"/>
    <property type="evidence" value="ECO:0007669"/>
    <property type="project" value="InterPro"/>
</dbReference>
<dbReference type="Pfam" id="PF08241">
    <property type="entry name" value="Methyltransf_11"/>
    <property type="match status" value="1"/>
</dbReference>
<dbReference type="SUPFAM" id="SSF53335">
    <property type="entry name" value="S-adenosyl-L-methionine-dependent methyltransferases"/>
    <property type="match status" value="1"/>
</dbReference>
<dbReference type="Gene3D" id="3.40.50.150">
    <property type="entry name" value="Vaccinia Virus protein VP39"/>
    <property type="match status" value="1"/>
</dbReference>
<evidence type="ECO:0000259" key="1">
    <source>
        <dbReference type="Pfam" id="PF08241"/>
    </source>
</evidence>
<dbReference type="InterPro" id="IPR029063">
    <property type="entry name" value="SAM-dependent_MTases_sf"/>
</dbReference>
<sequence length="236" mass="25968">MELTQMLNTLSAGRVLDVATGHGGFAGYILENVKEFDELIGVDAVERYGEAFGQAFAGQPKASFRCMDAMQLDFPDASFDTVCMASSLHHLPDPARALREMRRVLKPGGRCILTEMYSDNQSETQLTHVLLHHWWAAIDSASGVVHHETFTRAGLVELLGGMRLAWQFADERDLESDPLEVEGIRRLDGIIDQYQSRAEALPGAAALKQRGEELRVRLHAIGIHGATQLVAVGENS</sequence>